<evidence type="ECO:0000256" key="1">
    <source>
        <dbReference type="ARBA" id="ARBA00001933"/>
    </source>
</evidence>
<comment type="pathway">
    <text evidence="2">Amino-acid biosynthesis; L-cysteine biosynthesis; L-cysteine from L-homocysteine and L-serine: step 1/2.</text>
</comment>
<sequence length="491" mass="54117">MTFSESILQHIGQTPLIRLNRIPKEEQLECDILVKCEFFNAGGSIKDRIAKMMIEQAEKEGKLVPGSTLIEPTSGNTGIGLALIAAIKGYRMIITLPEKMSQEKIFILKALGAEVIVTPSEAPWDSPESHIGVAKRLNQEIPGSLILNQYENPNNPRTHEFYTATEILMQTDGKVDMVVMGAGTGGTISGVARALKKYNKNIEIVGVDPVGSILALPESLNTGVGLYHIEGIGYDFIPGVLDRSLIDRWIKTSDKESFLMARRLIAKEGLMCGGSSGSAMVAAVLAAKKLGKGKTCVVILPDSVRNYISKFLDDRWMFDHSFIENPKKLTLDTLTLQSMNLKSLKLVNTSSTCLSVLKIMKSNSLEVLPIVDLSKKLVGLASIRNILSSVSRSLSSFHDSITTVMSCFKKQLENSITIQQWFSLKSSSCSVSPKEQFVIITIDTPVLLLMDFLNTYRYAIIVTSTSDTRSFTPTHLLTRTDLLDFIYRNVL</sequence>
<dbReference type="GeneID" id="28937104"/>
<protein>
    <recommendedName>
        <fullName evidence="8 11">Cystathionine beta-synthase</fullName>
        <ecNumber evidence="4 11">4.2.1.22</ecNumber>
    </recommendedName>
</protein>
<dbReference type="EC" id="4.2.1.22" evidence="4 11"/>
<dbReference type="FunFam" id="3.40.50.1100:FF:000003">
    <property type="entry name" value="Cystathionine beta-synthase"/>
    <property type="match status" value="1"/>
</dbReference>
<gene>
    <name evidence="13" type="ORF">T552_02356</name>
</gene>
<comment type="caution">
    <text evidence="13">The sequence shown here is derived from an EMBL/GenBank/DDBJ whole genome shotgun (WGS) entry which is preliminary data.</text>
</comment>
<dbReference type="InterPro" id="IPR001216">
    <property type="entry name" value="P-phosphate_BS"/>
</dbReference>
<accession>A0A0W4ZG81</accession>
<dbReference type="SUPFAM" id="SSF53686">
    <property type="entry name" value="Tryptophan synthase beta subunit-like PLP-dependent enzymes"/>
    <property type="match status" value="1"/>
</dbReference>
<evidence type="ECO:0000256" key="8">
    <source>
        <dbReference type="ARBA" id="ARBA00026192"/>
    </source>
</evidence>
<dbReference type="InterPro" id="IPR005857">
    <property type="entry name" value="Cysta_beta_synth"/>
</dbReference>
<keyword evidence="11" id="KW-0198">Cysteine biosynthesis</keyword>
<comment type="cofactor">
    <cofactor evidence="1 11">
        <name>pyridoxal 5'-phosphate</name>
        <dbReference type="ChEBI" id="CHEBI:597326"/>
    </cofactor>
</comment>
<dbReference type="OrthoDB" id="728at2759"/>
<evidence type="ECO:0000313" key="13">
    <source>
        <dbReference type="EMBL" id="KTW27377.1"/>
    </source>
</evidence>
<evidence type="ECO:0000256" key="3">
    <source>
        <dbReference type="ARBA" id="ARBA00007103"/>
    </source>
</evidence>
<keyword evidence="11" id="KW-0028">Amino-acid biosynthesis</keyword>
<dbReference type="Gene3D" id="3.40.50.1100">
    <property type="match status" value="2"/>
</dbReference>
<evidence type="ECO:0000256" key="9">
    <source>
        <dbReference type="ARBA" id="ARBA00047490"/>
    </source>
</evidence>
<dbReference type="Pfam" id="PF00571">
    <property type="entry name" value="CBS"/>
    <property type="match status" value="1"/>
</dbReference>
<dbReference type="VEuPathDB" id="FungiDB:T552_02356"/>
<dbReference type="GO" id="GO:0006535">
    <property type="term" value="P:cysteine biosynthetic process from serine"/>
    <property type="evidence" value="ECO:0007669"/>
    <property type="project" value="UniProtKB-UniRule"/>
</dbReference>
<keyword evidence="5 11" id="KW-0663">Pyridoxal phosphate</keyword>
<proteinExistence type="inferred from homology"/>
<evidence type="ECO:0000256" key="10">
    <source>
        <dbReference type="PROSITE-ProRule" id="PRU00703"/>
    </source>
</evidence>
<dbReference type="Pfam" id="PF00291">
    <property type="entry name" value="PALP"/>
    <property type="match status" value="1"/>
</dbReference>
<evidence type="ECO:0000256" key="2">
    <source>
        <dbReference type="ARBA" id="ARBA00005003"/>
    </source>
</evidence>
<comment type="similarity">
    <text evidence="3 11">Belongs to the cysteine synthase/cystathionine beta-synthase family.</text>
</comment>
<dbReference type="InterPro" id="IPR036052">
    <property type="entry name" value="TrpB-like_PALP_sf"/>
</dbReference>
<dbReference type="Gene3D" id="3.10.580.10">
    <property type="entry name" value="CBS-domain"/>
    <property type="match status" value="1"/>
</dbReference>
<evidence type="ECO:0000256" key="5">
    <source>
        <dbReference type="ARBA" id="ARBA00022898"/>
    </source>
</evidence>
<dbReference type="EMBL" id="LFVZ01000010">
    <property type="protein sequence ID" value="KTW27377.1"/>
    <property type="molecule type" value="Genomic_DNA"/>
</dbReference>
<dbReference type="SMART" id="SM00116">
    <property type="entry name" value="CBS"/>
    <property type="match status" value="1"/>
</dbReference>
<dbReference type="PROSITE" id="PS51371">
    <property type="entry name" value="CBS"/>
    <property type="match status" value="1"/>
</dbReference>
<reference evidence="14" key="1">
    <citation type="journal article" date="2016" name="Nat. Commun.">
        <title>Genome analysis of three Pneumocystis species reveals adaptation mechanisms to life exclusively in mammalian hosts.</title>
        <authorList>
            <person name="Ma L."/>
            <person name="Chen Z."/>
            <person name="Huang D.W."/>
            <person name="Kutty G."/>
            <person name="Ishihara M."/>
            <person name="Wang H."/>
            <person name="Abouelleil A."/>
            <person name="Bishop L."/>
            <person name="Davey E."/>
            <person name="Deng R."/>
            <person name="Deng X."/>
            <person name="Fan L."/>
            <person name="Fantoni G."/>
            <person name="Fitzgerald M."/>
            <person name="Gogineni E."/>
            <person name="Goldberg J.M."/>
            <person name="Handley G."/>
            <person name="Hu X."/>
            <person name="Huber C."/>
            <person name="Jiao X."/>
            <person name="Jones K."/>
            <person name="Levin J.Z."/>
            <person name="Liu Y."/>
            <person name="Macdonald P."/>
            <person name="Melnikov A."/>
            <person name="Raley C."/>
            <person name="Sassi M."/>
            <person name="Sherman B.T."/>
            <person name="Song X."/>
            <person name="Sykes S."/>
            <person name="Tran B."/>
            <person name="Walsh L."/>
            <person name="Xia Y."/>
            <person name="Yang J."/>
            <person name="Young S."/>
            <person name="Zeng Q."/>
            <person name="Zheng X."/>
            <person name="Stephens R."/>
            <person name="Nusbaum C."/>
            <person name="Birren B.W."/>
            <person name="Azadi P."/>
            <person name="Lempicki R.A."/>
            <person name="Cuomo C.A."/>
            <person name="Kovacs J.A."/>
        </authorList>
    </citation>
    <scope>NUCLEOTIDE SEQUENCE [LARGE SCALE GENOMIC DNA]</scope>
    <source>
        <strain evidence="14">B80</strain>
    </source>
</reference>
<dbReference type="GO" id="GO:0070814">
    <property type="term" value="P:hydrogen sulfide biosynthetic process"/>
    <property type="evidence" value="ECO:0007669"/>
    <property type="project" value="EnsemblFungi"/>
</dbReference>
<dbReference type="GO" id="GO:0005737">
    <property type="term" value="C:cytoplasm"/>
    <property type="evidence" value="ECO:0007669"/>
    <property type="project" value="EnsemblFungi"/>
</dbReference>
<dbReference type="RefSeq" id="XP_018225419.1">
    <property type="nucleotide sequence ID" value="XM_018370901.1"/>
</dbReference>
<evidence type="ECO:0000259" key="12">
    <source>
        <dbReference type="PROSITE" id="PS51371"/>
    </source>
</evidence>
<dbReference type="CDD" id="cd01561">
    <property type="entry name" value="CBS_like"/>
    <property type="match status" value="1"/>
</dbReference>
<dbReference type="GO" id="GO:0004122">
    <property type="term" value="F:cystathionine beta-synthase activity"/>
    <property type="evidence" value="ECO:0007669"/>
    <property type="project" value="UniProtKB-UniRule"/>
</dbReference>
<dbReference type="NCBIfam" id="TIGR01137">
    <property type="entry name" value="cysta_beta"/>
    <property type="match status" value="1"/>
</dbReference>
<keyword evidence="14" id="KW-1185">Reference proteome</keyword>
<dbReference type="GO" id="GO:0019343">
    <property type="term" value="P:cysteine biosynthetic process via cystathionine"/>
    <property type="evidence" value="ECO:0007669"/>
    <property type="project" value="UniProtKB-UniRule"/>
</dbReference>
<organism evidence="13 14">
    <name type="scientific">Pneumocystis carinii (strain B80)</name>
    <name type="common">Rat pneumocystis pneumonia agent</name>
    <name type="synonym">Pneumocystis carinii f. sp. carinii</name>
    <dbReference type="NCBI Taxonomy" id="1408658"/>
    <lineage>
        <taxon>Eukaryota</taxon>
        <taxon>Fungi</taxon>
        <taxon>Dikarya</taxon>
        <taxon>Ascomycota</taxon>
        <taxon>Taphrinomycotina</taxon>
        <taxon>Pneumocystomycetes</taxon>
        <taxon>Pneumocystaceae</taxon>
        <taxon>Pneumocystis</taxon>
    </lineage>
</organism>
<keyword evidence="7 11" id="KW-0456">Lyase</keyword>
<evidence type="ECO:0000313" key="14">
    <source>
        <dbReference type="Proteomes" id="UP000054454"/>
    </source>
</evidence>
<keyword evidence="6 10" id="KW-0129">CBS domain</keyword>
<dbReference type="PROSITE" id="PS00901">
    <property type="entry name" value="CYS_SYNTHASE"/>
    <property type="match status" value="1"/>
</dbReference>
<dbReference type="GO" id="GO:0007089">
    <property type="term" value="P:traversing start control point of mitotic cell cycle"/>
    <property type="evidence" value="ECO:0007669"/>
    <property type="project" value="EnsemblFungi"/>
</dbReference>
<comment type="catalytic activity">
    <reaction evidence="9 11">
        <text>L-homocysteine + L-serine = L,L-cystathionine + H2O</text>
        <dbReference type="Rhea" id="RHEA:10112"/>
        <dbReference type="ChEBI" id="CHEBI:15377"/>
        <dbReference type="ChEBI" id="CHEBI:33384"/>
        <dbReference type="ChEBI" id="CHEBI:58161"/>
        <dbReference type="ChEBI" id="CHEBI:58199"/>
        <dbReference type="EC" id="4.2.1.22"/>
    </reaction>
</comment>
<evidence type="ECO:0000256" key="7">
    <source>
        <dbReference type="ARBA" id="ARBA00023239"/>
    </source>
</evidence>
<evidence type="ECO:0000256" key="4">
    <source>
        <dbReference type="ARBA" id="ARBA00012041"/>
    </source>
</evidence>
<dbReference type="InterPro" id="IPR000644">
    <property type="entry name" value="CBS_dom"/>
</dbReference>
<dbReference type="UniPathway" id="UPA00136">
    <property type="reaction ID" value="UER00201"/>
</dbReference>
<evidence type="ECO:0000256" key="6">
    <source>
        <dbReference type="ARBA" id="ARBA00023122"/>
    </source>
</evidence>
<dbReference type="SUPFAM" id="SSF54631">
    <property type="entry name" value="CBS-domain pair"/>
    <property type="match status" value="1"/>
</dbReference>
<dbReference type="InterPro" id="IPR050214">
    <property type="entry name" value="Cys_Synth/Cystath_Beta-Synth"/>
</dbReference>
<feature type="domain" description="CBS" evidence="12">
    <location>
        <begin position="339"/>
        <end position="396"/>
    </location>
</feature>
<dbReference type="FunFam" id="3.40.50.1100:FF:000118">
    <property type="entry name" value="Related to CYS4-cystathionine beta-synthase"/>
    <property type="match status" value="1"/>
</dbReference>
<dbReference type="GO" id="GO:0019346">
    <property type="term" value="P:transsulfuration"/>
    <property type="evidence" value="ECO:0007669"/>
    <property type="project" value="EnsemblFungi"/>
</dbReference>
<dbReference type="InterPro" id="IPR046342">
    <property type="entry name" value="CBS_dom_sf"/>
</dbReference>
<dbReference type="Proteomes" id="UP000054454">
    <property type="component" value="Unassembled WGS sequence"/>
</dbReference>
<dbReference type="AlphaFoldDB" id="A0A0W4ZG81"/>
<dbReference type="PANTHER" id="PTHR10314">
    <property type="entry name" value="CYSTATHIONINE BETA-SYNTHASE"/>
    <property type="match status" value="1"/>
</dbReference>
<evidence type="ECO:0000256" key="11">
    <source>
        <dbReference type="RuleBase" id="RU361204"/>
    </source>
</evidence>
<name>A0A0W4ZG81_PNEC8</name>
<dbReference type="InterPro" id="IPR001926">
    <property type="entry name" value="TrpB-like_PALP"/>
</dbReference>